<evidence type="ECO:0000256" key="1">
    <source>
        <dbReference type="ARBA" id="ARBA00004141"/>
    </source>
</evidence>
<dbReference type="SUPFAM" id="SSF161111">
    <property type="entry name" value="Cation efflux protein transmembrane domain-like"/>
    <property type="match status" value="1"/>
</dbReference>
<dbReference type="GO" id="GO:0016020">
    <property type="term" value="C:membrane"/>
    <property type="evidence" value="ECO:0007669"/>
    <property type="project" value="UniProtKB-SubCell"/>
</dbReference>
<dbReference type="Pfam" id="PF01545">
    <property type="entry name" value="Cation_efflux"/>
    <property type="match status" value="1"/>
</dbReference>
<feature type="transmembrane region" description="Helical" evidence="6">
    <location>
        <begin position="198"/>
        <end position="217"/>
    </location>
</feature>
<sequence>MGEFFTLLKEGNKPSLLAAVVNTIIGVLKAGAFLLTGNVAMFAEMMHSFGDAANQFFVFIGSALSKKSPTDRFPNGFGRLVNLVCLGAVIIVGILAYETIKEGLHHILHPKASSGFLISLSVLGIAVVLELFVLFKAGKEVLHETGQDAKGIQVMAKSFGSLKRAKPATKLVFMEDLVATIGGILAMLAVVIAHFSGFVQIEGIVSIIIGLMMFYVVGKVFLENARGAIGETDEEMRQHIADILLANPAVTDIQRLNVIKEGELLHVEAEIEVDHKMTIAEADDLKDRLSLLIFAQKGVSNVVIEFDEIDQITHWIKQRPVE</sequence>
<dbReference type="PATRIC" id="fig|889306.3.peg.2575"/>
<feature type="transmembrane region" description="Helical" evidence="6">
    <location>
        <begin position="171"/>
        <end position="192"/>
    </location>
</feature>
<dbReference type="Proteomes" id="UP000031938">
    <property type="component" value="Unassembled WGS sequence"/>
</dbReference>
<keyword evidence="4 6" id="KW-1133">Transmembrane helix</keyword>
<reference evidence="9 10" key="1">
    <citation type="submission" date="2015-01" db="EMBL/GenBank/DDBJ databases">
        <title>Genome sequencing of Jeotgalibacillus soli.</title>
        <authorList>
            <person name="Goh K.M."/>
            <person name="Chan K.-G."/>
            <person name="Yaakop A.S."/>
            <person name="Ee R."/>
            <person name="Gan H.M."/>
            <person name="Chan C.S."/>
        </authorList>
    </citation>
    <scope>NUCLEOTIDE SEQUENCE [LARGE SCALE GENOMIC DNA]</scope>
    <source>
        <strain evidence="9 10">P9</strain>
    </source>
</reference>
<dbReference type="Gene3D" id="3.30.70.1350">
    <property type="entry name" value="Cation efflux protein, cytoplasmic domain"/>
    <property type="match status" value="1"/>
</dbReference>
<dbReference type="InterPro" id="IPR027469">
    <property type="entry name" value="Cation_efflux_TMD_sf"/>
</dbReference>
<keyword evidence="5 6" id="KW-0472">Membrane</keyword>
<evidence type="ECO:0000256" key="2">
    <source>
        <dbReference type="ARBA" id="ARBA00022448"/>
    </source>
</evidence>
<evidence type="ECO:0000256" key="3">
    <source>
        <dbReference type="ARBA" id="ARBA00022692"/>
    </source>
</evidence>
<comment type="caution">
    <text evidence="9">The sequence shown here is derived from an EMBL/GenBank/DDBJ whole genome shotgun (WGS) entry which is preliminary data.</text>
</comment>
<keyword evidence="2" id="KW-0813">Transport</keyword>
<name>A0A0C2V7U6_9BACL</name>
<dbReference type="InterPro" id="IPR027470">
    <property type="entry name" value="Cation_efflux_CTD"/>
</dbReference>
<dbReference type="InterPro" id="IPR040177">
    <property type="entry name" value="SLC30A9"/>
</dbReference>
<evidence type="ECO:0000313" key="10">
    <source>
        <dbReference type="Proteomes" id="UP000031938"/>
    </source>
</evidence>
<dbReference type="NCBIfam" id="TIGR01297">
    <property type="entry name" value="CDF"/>
    <property type="match status" value="1"/>
</dbReference>
<protein>
    <submittedName>
        <fullName evidence="9">Uncharacterized protein</fullName>
    </submittedName>
</protein>
<feature type="transmembrane region" description="Helical" evidence="6">
    <location>
        <begin position="16"/>
        <end position="36"/>
    </location>
</feature>
<dbReference type="InterPro" id="IPR002524">
    <property type="entry name" value="Cation_efflux"/>
</dbReference>
<dbReference type="InterPro" id="IPR058533">
    <property type="entry name" value="Cation_efflux_TM"/>
</dbReference>
<dbReference type="RefSeq" id="WP_041089273.1">
    <property type="nucleotide sequence ID" value="NZ_JXRP01000018.1"/>
</dbReference>
<dbReference type="Pfam" id="PF16916">
    <property type="entry name" value="ZT_dimer"/>
    <property type="match status" value="1"/>
</dbReference>
<accession>A0A0C2V7U6</accession>
<gene>
    <name evidence="9" type="ORF">KP78_25610</name>
</gene>
<feature type="domain" description="Cation efflux protein transmembrane" evidence="7">
    <location>
        <begin position="16"/>
        <end position="226"/>
    </location>
</feature>
<evidence type="ECO:0000256" key="6">
    <source>
        <dbReference type="SAM" id="Phobius"/>
    </source>
</evidence>
<dbReference type="STRING" id="889306.KP78_25610"/>
<feature type="transmembrane region" description="Helical" evidence="6">
    <location>
        <begin position="76"/>
        <end position="96"/>
    </location>
</feature>
<evidence type="ECO:0000256" key="5">
    <source>
        <dbReference type="ARBA" id="ARBA00023136"/>
    </source>
</evidence>
<keyword evidence="10" id="KW-1185">Reference proteome</keyword>
<comment type="subcellular location">
    <subcellularLocation>
        <location evidence="1">Membrane</location>
        <topology evidence="1">Multi-pass membrane protein</topology>
    </subcellularLocation>
</comment>
<evidence type="ECO:0000259" key="7">
    <source>
        <dbReference type="Pfam" id="PF01545"/>
    </source>
</evidence>
<dbReference type="PANTHER" id="PTHR13414:SF9">
    <property type="entry name" value="PROTON-COUPLED ZINC ANTIPORTER SLC30A9, MITOCHONDRIAL"/>
    <property type="match status" value="1"/>
</dbReference>
<dbReference type="Gene3D" id="1.20.1510.10">
    <property type="entry name" value="Cation efflux protein transmembrane domain"/>
    <property type="match status" value="1"/>
</dbReference>
<organism evidence="9 10">
    <name type="scientific">Jeotgalibacillus soli</name>
    <dbReference type="NCBI Taxonomy" id="889306"/>
    <lineage>
        <taxon>Bacteria</taxon>
        <taxon>Bacillati</taxon>
        <taxon>Bacillota</taxon>
        <taxon>Bacilli</taxon>
        <taxon>Bacillales</taxon>
        <taxon>Caryophanaceae</taxon>
        <taxon>Jeotgalibacillus</taxon>
    </lineage>
</organism>
<feature type="domain" description="Cation efflux protein cytoplasmic" evidence="8">
    <location>
        <begin position="233"/>
        <end position="307"/>
    </location>
</feature>
<dbReference type="InterPro" id="IPR036837">
    <property type="entry name" value="Cation_efflux_CTD_sf"/>
</dbReference>
<keyword evidence="3 6" id="KW-0812">Transmembrane</keyword>
<dbReference type="GO" id="GO:0006829">
    <property type="term" value="P:zinc ion transport"/>
    <property type="evidence" value="ECO:0007669"/>
    <property type="project" value="InterPro"/>
</dbReference>
<dbReference type="PANTHER" id="PTHR13414">
    <property type="entry name" value="HUEL-CATION TRANSPORTER"/>
    <property type="match status" value="1"/>
</dbReference>
<dbReference type="OrthoDB" id="9806522at2"/>
<evidence type="ECO:0000313" key="9">
    <source>
        <dbReference type="EMBL" id="KIL45017.1"/>
    </source>
</evidence>
<dbReference type="GO" id="GO:0008324">
    <property type="term" value="F:monoatomic cation transmembrane transporter activity"/>
    <property type="evidence" value="ECO:0007669"/>
    <property type="project" value="InterPro"/>
</dbReference>
<dbReference type="SUPFAM" id="SSF160240">
    <property type="entry name" value="Cation efflux protein cytoplasmic domain-like"/>
    <property type="match status" value="1"/>
</dbReference>
<evidence type="ECO:0000256" key="4">
    <source>
        <dbReference type="ARBA" id="ARBA00022989"/>
    </source>
</evidence>
<dbReference type="EMBL" id="JXRP01000018">
    <property type="protein sequence ID" value="KIL45017.1"/>
    <property type="molecule type" value="Genomic_DNA"/>
</dbReference>
<evidence type="ECO:0000259" key="8">
    <source>
        <dbReference type="Pfam" id="PF16916"/>
    </source>
</evidence>
<dbReference type="AlphaFoldDB" id="A0A0C2V7U6"/>
<feature type="transmembrane region" description="Helical" evidence="6">
    <location>
        <begin position="116"/>
        <end position="135"/>
    </location>
</feature>
<proteinExistence type="predicted"/>